<keyword evidence="3 6" id="KW-0812">Transmembrane</keyword>
<gene>
    <name evidence="7" type="ORF">EV696_103231</name>
</gene>
<evidence type="ECO:0000256" key="4">
    <source>
        <dbReference type="ARBA" id="ARBA00022989"/>
    </source>
</evidence>
<sequence>MFVYGLAAAAIAAIAATIAGDRQSKAYPWLKPLPLLIMLYTLQSGIEGPVPWLLSGYFLFCWLGDVALLVKRGFLLGLLAFLVGHLLLIALLWQPLTLSTTTMLLLALPALIIGGSIARWLRPGSSLLRVGVTIYGASLVILLMLSGLLCWQRGGLWCWTLVLVALFVLSDLLLAINRFRRPLAGAQRWILSTYFSSQWGWTWFWPTALAVTPTLSFG</sequence>
<evidence type="ECO:0000256" key="5">
    <source>
        <dbReference type="ARBA" id="ARBA00023136"/>
    </source>
</evidence>
<feature type="transmembrane region" description="Helical" evidence="6">
    <location>
        <begin position="75"/>
        <end position="96"/>
    </location>
</feature>
<keyword evidence="8" id="KW-1185">Reference proteome</keyword>
<accession>A0A4R6URD3</accession>
<feature type="transmembrane region" description="Helical" evidence="6">
    <location>
        <begin position="128"/>
        <end position="148"/>
    </location>
</feature>
<feature type="transmembrane region" description="Helical" evidence="6">
    <location>
        <begin position="50"/>
        <end position="70"/>
    </location>
</feature>
<evidence type="ECO:0000313" key="8">
    <source>
        <dbReference type="Proteomes" id="UP000295375"/>
    </source>
</evidence>
<dbReference type="Pfam" id="PF07947">
    <property type="entry name" value="YhhN"/>
    <property type="match status" value="1"/>
</dbReference>
<feature type="transmembrane region" description="Helical" evidence="6">
    <location>
        <begin position="154"/>
        <end position="176"/>
    </location>
</feature>
<dbReference type="PANTHER" id="PTHR31885">
    <property type="entry name" value="GH04784P"/>
    <property type="match status" value="1"/>
</dbReference>
<evidence type="ECO:0000256" key="3">
    <source>
        <dbReference type="ARBA" id="ARBA00022692"/>
    </source>
</evidence>
<dbReference type="Proteomes" id="UP000295375">
    <property type="component" value="Unassembled WGS sequence"/>
</dbReference>
<keyword evidence="4 6" id="KW-1133">Transmembrane helix</keyword>
<reference evidence="7 8" key="1">
    <citation type="submission" date="2019-03" db="EMBL/GenBank/DDBJ databases">
        <title>Genomic Encyclopedia of Type Strains, Phase IV (KMG-IV): sequencing the most valuable type-strain genomes for metagenomic binning, comparative biology and taxonomic classification.</title>
        <authorList>
            <person name="Goeker M."/>
        </authorList>
    </citation>
    <scope>NUCLEOTIDE SEQUENCE [LARGE SCALE GENOMIC DNA]</scope>
    <source>
        <strain evidence="7 8">DSM 103792</strain>
    </source>
</reference>
<evidence type="ECO:0000256" key="1">
    <source>
        <dbReference type="ARBA" id="ARBA00004141"/>
    </source>
</evidence>
<dbReference type="GO" id="GO:0016787">
    <property type="term" value="F:hydrolase activity"/>
    <property type="evidence" value="ECO:0007669"/>
    <property type="project" value="TreeGrafter"/>
</dbReference>
<keyword evidence="5 6" id="KW-0472">Membrane</keyword>
<comment type="similarity">
    <text evidence="2">Belongs to the TMEM86 family.</text>
</comment>
<dbReference type="PANTHER" id="PTHR31885:SF6">
    <property type="entry name" value="GH04784P"/>
    <property type="match status" value="1"/>
</dbReference>
<name>A0A4R6URD3_9GAMM</name>
<comment type="caution">
    <text evidence="7">The sequence shown here is derived from an EMBL/GenBank/DDBJ whole genome shotgun (WGS) entry which is preliminary data.</text>
</comment>
<dbReference type="EMBL" id="SNYM01000003">
    <property type="protein sequence ID" value="TDQ49858.1"/>
    <property type="molecule type" value="Genomic_DNA"/>
</dbReference>
<proteinExistence type="inferred from homology"/>
<dbReference type="GO" id="GO:0016020">
    <property type="term" value="C:membrane"/>
    <property type="evidence" value="ECO:0007669"/>
    <property type="project" value="UniProtKB-SubCell"/>
</dbReference>
<organism evidence="7 8">
    <name type="scientific">Permianibacter aggregans</name>
    <dbReference type="NCBI Taxonomy" id="1510150"/>
    <lineage>
        <taxon>Bacteria</taxon>
        <taxon>Pseudomonadati</taxon>
        <taxon>Pseudomonadota</taxon>
        <taxon>Gammaproteobacteria</taxon>
        <taxon>Pseudomonadales</taxon>
        <taxon>Pseudomonadaceae</taxon>
        <taxon>Permianibacter</taxon>
    </lineage>
</organism>
<dbReference type="InterPro" id="IPR012506">
    <property type="entry name" value="TMEM86B-like"/>
</dbReference>
<dbReference type="AlphaFoldDB" id="A0A4R6URD3"/>
<evidence type="ECO:0000313" key="7">
    <source>
        <dbReference type="EMBL" id="TDQ49858.1"/>
    </source>
</evidence>
<feature type="transmembrane region" description="Helical" evidence="6">
    <location>
        <begin position="102"/>
        <end position="121"/>
    </location>
</feature>
<comment type="subcellular location">
    <subcellularLocation>
        <location evidence="1">Membrane</location>
        <topology evidence="1">Multi-pass membrane protein</topology>
    </subcellularLocation>
</comment>
<protein>
    <submittedName>
        <fullName evidence="7">Putative membrane protein YhhN</fullName>
    </submittedName>
</protein>
<evidence type="ECO:0000256" key="2">
    <source>
        <dbReference type="ARBA" id="ARBA00007375"/>
    </source>
</evidence>
<evidence type="ECO:0000256" key="6">
    <source>
        <dbReference type="SAM" id="Phobius"/>
    </source>
</evidence>
<dbReference type="RefSeq" id="WP_133588538.1">
    <property type="nucleotide sequence ID" value="NZ_CP037953.1"/>
</dbReference>